<proteinExistence type="inferred from homology"/>
<dbReference type="EMBL" id="CP034587">
    <property type="protein sequence ID" value="AZQ71770.1"/>
    <property type="molecule type" value="Genomic_DNA"/>
</dbReference>
<keyword evidence="2" id="KW-0689">Ribosomal protein</keyword>
<dbReference type="InterPro" id="IPR011332">
    <property type="entry name" value="Ribosomal_zn-bd"/>
</dbReference>
<gene>
    <name evidence="4" type="ORF">EKH77_11620</name>
</gene>
<reference evidence="4 5" key="1">
    <citation type="submission" date="2018-12" db="EMBL/GenBank/DDBJ databases">
        <title>The whole draft genome of Streptomyce luteoverticillatus CGMCC 15060.</title>
        <authorList>
            <person name="Feng Z."/>
            <person name="Chen G."/>
            <person name="Zhang J."/>
            <person name="Zhu H."/>
            <person name="Yu X."/>
            <person name="Zhang W."/>
            <person name="Zhang X."/>
        </authorList>
    </citation>
    <scope>NUCLEOTIDE SEQUENCE [LARGE SCALE GENOMIC DNA]</scope>
    <source>
        <strain evidence="4 5">CGMCC 15060</strain>
    </source>
</reference>
<evidence type="ECO:0000313" key="5">
    <source>
        <dbReference type="Proteomes" id="UP000267900"/>
    </source>
</evidence>
<dbReference type="GO" id="GO:1990904">
    <property type="term" value="C:ribonucleoprotein complex"/>
    <property type="evidence" value="ECO:0007669"/>
    <property type="project" value="UniProtKB-KW"/>
</dbReference>
<dbReference type="Gene3D" id="2.20.25.30">
    <property type="match status" value="1"/>
</dbReference>
<dbReference type="GO" id="GO:0006412">
    <property type="term" value="P:translation"/>
    <property type="evidence" value="ECO:0007669"/>
    <property type="project" value="InterPro"/>
</dbReference>
<evidence type="ECO:0000256" key="3">
    <source>
        <dbReference type="ARBA" id="ARBA00023274"/>
    </source>
</evidence>
<accession>A0A3S9PHB5</accession>
<dbReference type="GO" id="GO:0005840">
    <property type="term" value="C:ribosome"/>
    <property type="evidence" value="ECO:0007669"/>
    <property type="project" value="UniProtKB-KW"/>
</dbReference>
<dbReference type="InterPro" id="IPR002674">
    <property type="entry name" value="Ribosomal_eL43"/>
</dbReference>
<comment type="similarity">
    <text evidence="1">Belongs to the eukaryotic ribosomal protein eL43 family.</text>
</comment>
<dbReference type="GO" id="GO:0003735">
    <property type="term" value="F:structural constituent of ribosome"/>
    <property type="evidence" value="ECO:0007669"/>
    <property type="project" value="InterPro"/>
</dbReference>
<dbReference type="AlphaFoldDB" id="A0A3S9PHB5"/>
<keyword evidence="3" id="KW-0687">Ribonucleoprotein</keyword>
<dbReference type="InterPro" id="IPR011331">
    <property type="entry name" value="Ribosomal_eL37/eL43"/>
</dbReference>
<sequence>MNCPACGSSDMRQLNNGNWQCGSCGAVTAGSSGLGCARP</sequence>
<dbReference type="Pfam" id="PF01780">
    <property type="entry name" value="Ribosomal_L37ae"/>
    <property type="match status" value="1"/>
</dbReference>
<name>A0A3S9PHB5_STRLT</name>
<dbReference type="Proteomes" id="UP000267900">
    <property type="component" value="Chromosome"/>
</dbReference>
<dbReference type="OrthoDB" id="4253204at2"/>
<dbReference type="RefSeq" id="WP_126914323.1">
    <property type="nucleotide sequence ID" value="NZ_CP034587.1"/>
</dbReference>
<dbReference type="SUPFAM" id="SSF57829">
    <property type="entry name" value="Zn-binding ribosomal proteins"/>
    <property type="match status" value="1"/>
</dbReference>
<protein>
    <submittedName>
        <fullName evidence="4">Uncharacterized protein</fullName>
    </submittedName>
</protein>
<evidence type="ECO:0000256" key="1">
    <source>
        <dbReference type="ARBA" id="ARBA00008672"/>
    </source>
</evidence>
<keyword evidence="5" id="KW-1185">Reference proteome</keyword>
<organism evidence="4 5">
    <name type="scientific">Streptomyces luteoverticillatus</name>
    <name type="common">Streptoverticillium luteoverticillatus</name>
    <dbReference type="NCBI Taxonomy" id="66425"/>
    <lineage>
        <taxon>Bacteria</taxon>
        <taxon>Bacillati</taxon>
        <taxon>Actinomycetota</taxon>
        <taxon>Actinomycetes</taxon>
        <taxon>Kitasatosporales</taxon>
        <taxon>Streptomycetaceae</taxon>
        <taxon>Streptomyces</taxon>
    </lineage>
</organism>
<evidence type="ECO:0000256" key="2">
    <source>
        <dbReference type="ARBA" id="ARBA00022980"/>
    </source>
</evidence>
<evidence type="ECO:0000313" key="4">
    <source>
        <dbReference type="EMBL" id="AZQ71770.1"/>
    </source>
</evidence>